<name>A0AAD9HM98_9PEZI</name>
<dbReference type="Proteomes" id="UP001232148">
    <property type="component" value="Unassembled WGS sequence"/>
</dbReference>
<evidence type="ECO:0000256" key="1">
    <source>
        <dbReference type="SAM" id="MobiDB-lite"/>
    </source>
</evidence>
<gene>
    <name evidence="3" type="ORF">LX32DRAFT_321796</name>
</gene>
<protein>
    <submittedName>
        <fullName evidence="3">Uncharacterized protein</fullName>
    </submittedName>
</protein>
<dbReference type="EMBL" id="MU842850">
    <property type="protein sequence ID" value="KAK2030549.1"/>
    <property type="molecule type" value="Genomic_DNA"/>
</dbReference>
<keyword evidence="4" id="KW-1185">Reference proteome</keyword>
<organism evidence="3 4">
    <name type="scientific">Colletotrichum zoysiae</name>
    <dbReference type="NCBI Taxonomy" id="1216348"/>
    <lineage>
        <taxon>Eukaryota</taxon>
        <taxon>Fungi</taxon>
        <taxon>Dikarya</taxon>
        <taxon>Ascomycota</taxon>
        <taxon>Pezizomycotina</taxon>
        <taxon>Sordariomycetes</taxon>
        <taxon>Hypocreomycetidae</taxon>
        <taxon>Glomerellales</taxon>
        <taxon>Glomerellaceae</taxon>
        <taxon>Colletotrichum</taxon>
        <taxon>Colletotrichum graminicola species complex</taxon>
    </lineage>
</organism>
<dbReference type="AlphaFoldDB" id="A0AAD9HM98"/>
<evidence type="ECO:0000256" key="2">
    <source>
        <dbReference type="SAM" id="SignalP"/>
    </source>
</evidence>
<proteinExistence type="predicted"/>
<reference evidence="3" key="1">
    <citation type="submission" date="2021-06" db="EMBL/GenBank/DDBJ databases">
        <title>Comparative genomics, transcriptomics and evolutionary studies reveal genomic signatures of adaptation to plant cell wall in hemibiotrophic fungi.</title>
        <authorList>
            <consortium name="DOE Joint Genome Institute"/>
            <person name="Baroncelli R."/>
            <person name="Diaz J.F."/>
            <person name="Benocci T."/>
            <person name="Peng M."/>
            <person name="Battaglia E."/>
            <person name="Haridas S."/>
            <person name="Andreopoulos W."/>
            <person name="Labutti K."/>
            <person name="Pangilinan J."/>
            <person name="Floch G.L."/>
            <person name="Makela M.R."/>
            <person name="Henrissat B."/>
            <person name="Grigoriev I.V."/>
            <person name="Crouch J.A."/>
            <person name="De Vries R.P."/>
            <person name="Sukno S.A."/>
            <person name="Thon M.R."/>
        </authorList>
    </citation>
    <scope>NUCLEOTIDE SEQUENCE</scope>
    <source>
        <strain evidence="3">MAFF235873</strain>
    </source>
</reference>
<feature type="region of interest" description="Disordered" evidence="1">
    <location>
        <begin position="60"/>
        <end position="164"/>
    </location>
</feature>
<evidence type="ECO:0000313" key="3">
    <source>
        <dbReference type="EMBL" id="KAK2030549.1"/>
    </source>
</evidence>
<keyword evidence="2" id="KW-0732">Signal</keyword>
<evidence type="ECO:0000313" key="4">
    <source>
        <dbReference type="Proteomes" id="UP001232148"/>
    </source>
</evidence>
<accession>A0AAD9HM98</accession>
<comment type="caution">
    <text evidence="3">The sequence shown here is derived from an EMBL/GenBank/DDBJ whole genome shotgun (WGS) entry which is preliminary data.</text>
</comment>
<feature type="compositionally biased region" description="Acidic residues" evidence="1">
    <location>
        <begin position="120"/>
        <end position="140"/>
    </location>
</feature>
<feature type="signal peptide" evidence="2">
    <location>
        <begin position="1"/>
        <end position="18"/>
    </location>
</feature>
<feature type="compositionally biased region" description="Acidic residues" evidence="1">
    <location>
        <begin position="67"/>
        <end position="97"/>
    </location>
</feature>
<feature type="compositionally biased region" description="Acidic residues" evidence="1">
    <location>
        <begin position="148"/>
        <end position="164"/>
    </location>
</feature>
<feature type="chain" id="PRO_5041965970" evidence="2">
    <location>
        <begin position="19"/>
        <end position="164"/>
    </location>
</feature>
<sequence>MKLYYFLCAATAVLSAQAATIPIRQAQSANHLSHLESKENNHHSVTRSYYKANKRGEGVALSARYDGDDDDAVVPDIDNDDNDGDDGDDGDDDDDGDAVVPDIDNQKRGEGVSLSARMDSDDEGDGVITDVEDSDDDEGDAYDHESGDDSDDSTITENYDSDEN</sequence>